<dbReference type="EMBL" id="CP019980">
    <property type="protein sequence ID" value="AVK95065.1"/>
    <property type="molecule type" value="Genomic_DNA"/>
</dbReference>
<evidence type="ECO:0000313" key="4">
    <source>
        <dbReference type="Proteomes" id="UP000255295"/>
    </source>
</evidence>
<protein>
    <submittedName>
        <fullName evidence="1">Uncharacterized protein</fullName>
    </submittedName>
</protein>
<evidence type="ECO:0000313" key="3">
    <source>
        <dbReference type="Proteomes" id="UP000238825"/>
    </source>
</evidence>
<reference evidence="1 3" key="1">
    <citation type="submission" date="2017-03" db="EMBL/GenBank/DDBJ databases">
        <title>The whole genome sequencing and assembly of Lysinibacillus sphaericus DSM 28T strain.</title>
        <authorList>
            <person name="Lee Y.-J."/>
            <person name="Yi H."/>
            <person name="Bahn Y.-S."/>
            <person name="Kim J.F."/>
            <person name="Lee D.-W."/>
        </authorList>
    </citation>
    <scope>NUCLEOTIDE SEQUENCE [LARGE SCALE GENOMIC DNA]</scope>
    <source>
        <strain evidence="1 3">DSM 28</strain>
    </source>
</reference>
<sequence>MSIYTNSYLPIQSYLANIVSNPKLNLSAQQQRTFQEVLNETTQQFTKEAAKSNTQAMQNNQMWKLIGAAGMNSAGFSDLLMSGIYTNLGTSSYPFATLTNGFNAGAFNASNFLSNLYYPKNMSSNNTNIYSFYNNLNQMRNKF</sequence>
<proteinExistence type="predicted"/>
<dbReference type="RefSeq" id="WP_024364046.1">
    <property type="nucleotide sequence ID" value="NZ_BJNS01000042.1"/>
</dbReference>
<dbReference type="AlphaFoldDB" id="A0A2S0JVA0"/>
<dbReference type="Proteomes" id="UP000238825">
    <property type="component" value="Chromosome"/>
</dbReference>
<accession>A0A2S0JVA0</accession>
<evidence type="ECO:0000313" key="2">
    <source>
        <dbReference type="EMBL" id="SUV19639.1"/>
    </source>
</evidence>
<dbReference type="EMBL" id="UFSZ01000001">
    <property type="protein sequence ID" value="SUV19639.1"/>
    <property type="molecule type" value="Genomic_DNA"/>
</dbReference>
<name>A0A2S0JVA0_LYSSH</name>
<organism evidence="1 3">
    <name type="scientific">Lysinibacillus sphaericus</name>
    <name type="common">Bacillus sphaericus</name>
    <dbReference type="NCBI Taxonomy" id="1421"/>
    <lineage>
        <taxon>Bacteria</taxon>
        <taxon>Bacillati</taxon>
        <taxon>Bacillota</taxon>
        <taxon>Bacilli</taxon>
        <taxon>Bacillales</taxon>
        <taxon>Bacillaceae</taxon>
        <taxon>Lysinibacillus</taxon>
    </lineage>
</organism>
<reference evidence="2 4" key="2">
    <citation type="submission" date="2018-06" db="EMBL/GenBank/DDBJ databases">
        <authorList>
            <consortium name="Pathogen Informatics"/>
            <person name="Doyle S."/>
        </authorList>
    </citation>
    <scope>NUCLEOTIDE SEQUENCE [LARGE SCALE GENOMIC DNA]</scope>
    <source>
        <strain evidence="2 4">NCTC10338</strain>
    </source>
</reference>
<evidence type="ECO:0000313" key="1">
    <source>
        <dbReference type="EMBL" id="AVK95065.1"/>
    </source>
</evidence>
<dbReference type="Proteomes" id="UP000255295">
    <property type="component" value="Unassembled WGS sequence"/>
</dbReference>
<gene>
    <name evidence="1" type="ORF">LS41612_01525</name>
    <name evidence="2" type="ORF">NCTC10338_04501</name>
</gene>